<dbReference type="Pfam" id="PF13426">
    <property type="entry name" value="PAS_9"/>
    <property type="match status" value="1"/>
</dbReference>
<dbReference type="Pfam" id="PF00615">
    <property type="entry name" value="RGS"/>
    <property type="match status" value="1"/>
</dbReference>
<dbReference type="AlphaFoldDB" id="A0A9P5CRV5"/>
<dbReference type="NCBIfam" id="TIGR00229">
    <property type="entry name" value="sensory_box"/>
    <property type="match status" value="1"/>
</dbReference>
<keyword evidence="3" id="KW-0157">Chromophore</keyword>
<dbReference type="CDD" id="cd00130">
    <property type="entry name" value="PAS"/>
    <property type="match status" value="1"/>
</dbReference>
<dbReference type="PANTHER" id="PTHR47429">
    <property type="entry name" value="PROTEIN TWIN LOV 1"/>
    <property type="match status" value="1"/>
</dbReference>
<sequence length="586" mass="64905">GKALDLQDSVLRQYTDYDAHGTPRSPLTSSGVWTSNTFGRSDVQTTLDRLEEDIVPALPIFDVFSTKTFKAVLENTAAVSRLRAFAESRGRADDMDFLLQIAEYNRTLALLGPTVWSISLKHTGVAASAPVKLPLAVARSLNTDMREVSNTLLPSLENLFDDARTFIEQSLARDIYPEFLKHQLSLNLQTVGRGYSPNQVCPGFGHAFCLTDPNQDDNPMVFASDNLAHITGYRTGDVISKNCRIFQGPRTRASGIDRIRHAISTQNEFTDLVLNYTQDGRMYWNLLFVARLVGLDGEIRYHLGGQIDVTEMLERQEDVTHFLGVAPPLSSREPSPLLQKPRDQQQDSRASWRNEAKGDRPQERERERDERTRYPPSASRNKLLQSFRRRYSQTGSSDTDGSANLPASEPSSPREVVRKSSSFSTPSPSPHQVVVSPYSRFMVSEYIKPSASLSPPREKKKNRAQLPLTFCSASALESLGIGNHEQAGILGSDIFEILSEKTGSNSITKTFKSTVRAGLAEGRAVKLDLSLEGSSRPSRPRGLSLSLEKLVSISNSSASGANFVSYWTPLKDNAGVVRWVVLILLP</sequence>
<dbReference type="PROSITE" id="PS50132">
    <property type="entry name" value="RGS"/>
    <property type="match status" value="1"/>
</dbReference>
<feature type="domain" description="PAC" evidence="5">
    <location>
        <begin position="267"/>
        <end position="321"/>
    </location>
</feature>
<keyword evidence="2" id="KW-0288">FMN</keyword>
<evidence type="ECO:0000256" key="2">
    <source>
        <dbReference type="ARBA" id="ARBA00022643"/>
    </source>
</evidence>
<dbReference type="InterPro" id="IPR000700">
    <property type="entry name" value="PAS-assoc_C"/>
</dbReference>
<dbReference type="RefSeq" id="XP_040778888.1">
    <property type="nucleotide sequence ID" value="XM_040915500.1"/>
</dbReference>
<dbReference type="InterPro" id="IPR000014">
    <property type="entry name" value="PAS"/>
</dbReference>
<dbReference type="SUPFAM" id="SSF55785">
    <property type="entry name" value="PYP-like sensor domain (PAS domain)"/>
    <property type="match status" value="1"/>
</dbReference>
<accession>A0A9P5CRV5</accession>
<dbReference type="InterPro" id="IPR016137">
    <property type="entry name" value="RGS"/>
</dbReference>
<dbReference type="PROSITE" id="PS50113">
    <property type="entry name" value="PAC"/>
    <property type="match status" value="1"/>
</dbReference>
<dbReference type="Gene3D" id="1.10.167.10">
    <property type="entry name" value="Regulator of G-protein Signalling 4, domain 2"/>
    <property type="match status" value="1"/>
</dbReference>
<dbReference type="OrthoDB" id="447251at2759"/>
<evidence type="ECO:0000313" key="8">
    <source>
        <dbReference type="Proteomes" id="UP000803844"/>
    </source>
</evidence>
<protein>
    <recommendedName>
        <fullName evidence="9">RGS domain-containing protein</fullName>
    </recommendedName>
</protein>
<dbReference type="GO" id="GO:0005634">
    <property type="term" value="C:nucleus"/>
    <property type="evidence" value="ECO:0007669"/>
    <property type="project" value="TreeGrafter"/>
</dbReference>
<evidence type="ECO:0000313" key="7">
    <source>
        <dbReference type="EMBL" id="KAF3767927.1"/>
    </source>
</evidence>
<dbReference type="InterPro" id="IPR044926">
    <property type="entry name" value="RGS_subdomain_2"/>
</dbReference>
<keyword evidence="1" id="KW-0285">Flavoprotein</keyword>
<name>A0A9P5CRV5_CRYP1</name>
<feature type="compositionally biased region" description="Polar residues" evidence="4">
    <location>
        <begin position="392"/>
        <end position="402"/>
    </location>
</feature>
<feature type="domain" description="RGS" evidence="6">
    <location>
        <begin position="68"/>
        <end position="181"/>
    </location>
</feature>
<dbReference type="GeneID" id="63832629"/>
<feature type="compositionally biased region" description="Basic and acidic residues" evidence="4">
    <location>
        <begin position="340"/>
        <end position="373"/>
    </location>
</feature>
<dbReference type="Proteomes" id="UP000803844">
    <property type="component" value="Unassembled WGS sequence"/>
</dbReference>
<reference evidence="7" key="1">
    <citation type="journal article" date="2020" name="Phytopathology">
        <title>Genome sequence of the chestnut blight fungus Cryphonectria parasitica EP155: A fundamental resource for an archetypical invasive plant pathogen.</title>
        <authorList>
            <person name="Crouch J.A."/>
            <person name="Dawe A."/>
            <person name="Aerts A."/>
            <person name="Barry K."/>
            <person name="Churchill A.C.L."/>
            <person name="Grimwood J."/>
            <person name="Hillman B."/>
            <person name="Milgroom M.G."/>
            <person name="Pangilinan J."/>
            <person name="Smith M."/>
            <person name="Salamov A."/>
            <person name="Schmutz J."/>
            <person name="Yadav J."/>
            <person name="Grigoriev I.V."/>
            <person name="Nuss D."/>
        </authorList>
    </citation>
    <scope>NUCLEOTIDE SEQUENCE</scope>
    <source>
        <strain evidence="7">EP155</strain>
    </source>
</reference>
<feature type="non-terminal residue" evidence="7">
    <location>
        <position position="586"/>
    </location>
</feature>
<evidence type="ECO:0000256" key="3">
    <source>
        <dbReference type="ARBA" id="ARBA00022991"/>
    </source>
</evidence>
<evidence type="ECO:0008006" key="9">
    <source>
        <dbReference type="Google" id="ProtNLM"/>
    </source>
</evidence>
<organism evidence="7 8">
    <name type="scientific">Cryphonectria parasitica (strain ATCC 38755 / EP155)</name>
    <dbReference type="NCBI Taxonomy" id="660469"/>
    <lineage>
        <taxon>Eukaryota</taxon>
        <taxon>Fungi</taxon>
        <taxon>Dikarya</taxon>
        <taxon>Ascomycota</taxon>
        <taxon>Pezizomycotina</taxon>
        <taxon>Sordariomycetes</taxon>
        <taxon>Sordariomycetidae</taxon>
        <taxon>Diaporthales</taxon>
        <taxon>Cryphonectriaceae</taxon>
        <taxon>Cryphonectria-Endothia species complex</taxon>
        <taxon>Cryphonectria</taxon>
    </lineage>
</organism>
<evidence type="ECO:0000259" key="6">
    <source>
        <dbReference type="PROSITE" id="PS50132"/>
    </source>
</evidence>
<evidence type="ECO:0000256" key="1">
    <source>
        <dbReference type="ARBA" id="ARBA00022630"/>
    </source>
</evidence>
<feature type="region of interest" description="Disordered" evidence="4">
    <location>
        <begin position="324"/>
        <end position="433"/>
    </location>
</feature>
<proteinExistence type="predicted"/>
<dbReference type="InterPro" id="IPR036305">
    <property type="entry name" value="RGS_sf"/>
</dbReference>
<dbReference type="InterPro" id="IPR035965">
    <property type="entry name" value="PAS-like_dom_sf"/>
</dbReference>
<evidence type="ECO:0000256" key="4">
    <source>
        <dbReference type="SAM" id="MobiDB-lite"/>
    </source>
</evidence>
<gene>
    <name evidence="7" type="ORF">M406DRAFT_217459</name>
</gene>
<dbReference type="PANTHER" id="PTHR47429:SF2">
    <property type="entry name" value="PROTEIN TWIN LOV 1"/>
    <property type="match status" value="1"/>
</dbReference>
<evidence type="ECO:0000259" key="5">
    <source>
        <dbReference type="PROSITE" id="PS50113"/>
    </source>
</evidence>
<comment type="caution">
    <text evidence="7">The sequence shown here is derived from an EMBL/GenBank/DDBJ whole genome shotgun (WGS) entry which is preliminary data.</text>
</comment>
<dbReference type="SUPFAM" id="SSF48097">
    <property type="entry name" value="Regulator of G-protein signaling, RGS"/>
    <property type="match status" value="1"/>
</dbReference>
<dbReference type="EMBL" id="MU032346">
    <property type="protein sequence ID" value="KAF3767927.1"/>
    <property type="molecule type" value="Genomic_DNA"/>
</dbReference>
<feature type="non-terminal residue" evidence="7">
    <location>
        <position position="1"/>
    </location>
</feature>
<dbReference type="Gene3D" id="3.30.450.20">
    <property type="entry name" value="PAS domain"/>
    <property type="match status" value="1"/>
</dbReference>
<feature type="compositionally biased region" description="Low complexity" evidence="4">
    <location>
        <begin position="327"/>
        <end position="338"/>
    </location>
</feature>
<keyword evidence="8" id="KW-1185">Reference proteome</keyword>
<feature type="compositionally biased region" description="Low complexity" evidence="4">
    <location>
        <begin position="420"/>
        <end position="433"/>
    </location>
</feature>